<dbReference type="InterPro" id="IPR001509">
    <property type="entry name" value="Epimerase_deHydtase"/>
</dbReference>
<sequence>MELFNEKVNMITENINRLRQDVAEIHQEFPNLKDNTNSETQVQTGDTPRSPSKATMDELYFRMDEIDEEILKFAALVDFTHQLPQFAALVIASRMLKVELELILFAIWTNDPERLQQDFLLSPNIPRFEMPKVLVIGATGYLGRQVCDALVCSGQHRVYGIARSEAKAKSLAVAEVTPVICPDPINKPATYLEAIRDFNIDIVIDVSGANQDSIHLLENVKAVGQERLEKAKSAGLTHMPKLGFIYCSGTWVHGSSNKPVNDLDIVGSGALTQPAPLVAWRVNHENTVLAASKVLDVAVLRPALVYGCESTIWTPFFLPLLQACRNGSPDTLQIPLSVESRPGLVHVSDVATGFKQAVERLSLINGSSIYPVFDLVTSQESMAEIFSRLSSCWGFKGRCELVGPSDDSFSEAMGASLRGSSSRAKQLLAWKPSRLSGFVADMDIYADAFAAYQ</sequence>
<feature type="compositionally biased region" description="Polar residues" evidence="1">
    <location>
        <begin position="33"/>
        <end position="53"/>
    </location>
</feature>
<evidence type="ECO:0000313" key="3">
    <source>
        <dbReference type="EMBL" id="WZH45347.1"/>
    </source>
</evidence>
<dbReference type="Pfam" id="PF01370">
    <property type="entry name" value="Epimerase"/>
    <property type="match status" value="1"/>
</dbReference>
<protein>
    <submittedName>
        <fullName evidence="3">3Beta_HSD domain-containing protein</fullName>
    </submittedName>
</protein>
<feature type="domain" description="NAD-dependent epimerase/dehydratase" evidence="2">
    <location>
        <begin position="133"/>
        <end position="361"/>
    </location>
</feature>
<feature type="region of interest" description="Disordered" evidence="1">
    <location>
        <begin position="29"/>
        <end position="54"/>
    </location>
</feature>
<organism evidence="3 4">
    <name type="scientific">Fusarium acuminatum</name>
    <dbReference type="NCBI Taxonomy" id="5515"/>
    <lineage>
        <taxon>Eukaryota</taxon>
        <taxon>Fungi</taxon>
        <taxon>Dikarya</taxon>
        <taxon>Ascomycota</taxon>
        <taxon>Pezizomycotina</taxon>
        <taxon>Sordariomycetes</taxon>
        <taxon>Hypocreomycetidae</taxon>
        <taxon>Hypocreales</taxon>
        <taxon>Nectriaceae</taxon>
        <taxon>Fusarium</taxon>
        <taxon>Fusarium tricinctum species complex</taxon>
    </lineage>
</organism>
<evidence type="ECO:0000259" key="2">
    <source>
        <dbReference type="Pfam" id="PF01370"/>
    </source>
</evidence>
<dbReference type="PANTHER" id="PTHR48079:SF3">
    <property type="entry name" value="NAD-DEPENDENT EPIMERASE_DEHYDRATASE DOMAIN-CONTAINING PROTEIN"/>
    <property type="match status" value="1"/>
</dbReference>
<dbReference type="Proteomes" id="UP001489902">
    <property type="component" value="Chromosome 3"/>
</dbReference>
<reference evidence="3 4" key="1">
    <citation type="submission" date="2024-04" db="EMBL/GenBank/DDBJ databases">
        <title>Complete genome sequence of Fusarium acuminatum.</title>
        <authorList>
            <person name="Lan B."/>
        </authorList>
    </citation>
    <scope>NUCLEOTIDE SEQUENCE [LARGE SCALE GENOMIC DNA]</scope>
    <source>
        <strain evidence="3">1A</strain>
    </source>
</reference>
<dbReference type="Gene3D" id="3.40.50.720">
    <property type="entry name" value="NAD(P)-binding Rossmann-like Domain"/>
    <property type="match status" value="1"/>
</dbReference>
<keyword evidence="4" id="KW-1185">Reference proteome</keyword>
<dbReference type="EMBL" id="CP151262">
    <property type="protein sequence ID" value="WZH45347.1"/>
    <property type="molecule type" value="Genomic_DNA"/>
</dbReference>
<dbReference type="SUPFAM" id="SSF51735">
    <property type="entry name" value="NAD(P)-binding Rossmann-fold domains"/>
    <property type="match status" value="1"/>
</dbReference>
<name>A0ABZ2WZG1_9HYPO</name>
<dbReference type="PANTHER" id="PTHR48079">
    <property type="entry name" value="PROTEIN YEEZ"/>
    <property type="match status" value="1"/>
</dbReference>
<evidence type="ECO:0000256" key="1">
    <source>
        <dbReference type="SAM" id="MobiDB-lite"/>
    </source>
</evidence>
<dbReference type="InterPro" id="IPR036291">
    <property type="entry name" value="NAD(P)-bd_dom_sf"/>
</dbReference>
<gene>
    <name evidence="3" type="ORF">QYS62_006400</name>
</gene>
<evidence type="ECO:0000313" key="4">
    <source>
        <dbReference type="Proteomes" id="UP001489902"/>
    </source>
</evidence>
<accession>A0ABZ2WZG1</accession>
<dbReference type="InterPro" id="IPR051783">
    <property type="entry name" value="NAD(P)-dependent_oxidoreduct"/>
</dbReference>
<proteinExistence type="predicted"/>